<keyword evidence="2" id="KW-1003">Cell membrane</keyword>
<dbReference type="Gene3D" id="1.20.1550.10">
    <property type="entry name" value="DsbB-like"/>
    <property type="match status" value="1"/>
</dbReference>
<evidence type="ECO:0000256" key="5">
    <source>
        <dbReference type="ARBA" id="ARBA00023136"/>
    </source>
</evidence>
<dbReference type="EMBL" id="LXSG01000035">
    <property type="protein sequence ID" value="OAM17855.1"/>
    <property type="molecule type" value="Genomic_DNA"/>
</dbReference>
<dbReference type="InterPro" id="IPR003752">
    <property type="entry name" value="DiS_bond_form_DsbB/BdbC"/>
</dbReference>
<name>A0A1A9RG14_EIKCO</name>
<evidence type="ECO:0000256" key="2">
    <source>
        <dbReference type="ARBA" id="ARBA00022475"/>
    </source>
</evidence>
<evidence type="ECO:0000313" key="7">
    <source>
        <dbReference type="Proteomes" id="UP000077589"/>
    </source>
</evidence>
<sequence length="168" mass="18984">MIGSYRKILLGIFAVAAVCTAMSLYMQYGRGMDPCVMCIIQRVSIIFVGLLSLLSMLLPLKRRWARTIAAMLVSIPALWGGWTAISQLHLQSLPLEQQPSCGAPWTFRLQGAPLFDWYEPIIRGYGQCGTVEYFLSVPFAWWSLLACAFILLGLWGGWWVMRHHEIAE</sequence>
<dbReference type="STRING" id="539.A7P85_09210"/>
<evidence type="ECO:0000256" key="1">
    <source>
        <dbReference type="ARBA" id="ARBA00004651"/>
    </source>
</evidence>
<comment type="caution">
    <text evidence="6">The sequence shown here is derived from an EMBL/GenBank/DDBJ whole genome shotgun (WGS) entry which is preliminary data.</text>
</comment>
<dbReference type="AlphaFoldDB" id="A0A1A9RG14"/>
<keyword evidence="5" id="KW-0472">Membrane</keyword>
<evidence type="ECO:0000313" key="6">
    <source>
        <dbReference type="EMBL" id="OAM17855.1"/>
    </source>
</evidence>
<dbReference type="GO" id="GO:0005886">
    <property type="term" value="C:plasma membrane"/>
    <property type="evidence" value="ECO:0007669"/>
    <property type="project" value="UniProtKB-SubCell"/>
</dbReference>
<comment type="subcellular location">
    <subcellularLocation>
        <location evidence="1">Cell membrane</location>
        <topology evidence="1">Multi-pass membrane protein</topology>
    </subcellularLocation>
</comment>
<proteinExistence type="predicted"/>
<keyword evidence="3" id="KW-0812">Transmembrane</keyword>
<keyword evidence="4" id="KW-1133">Transmembrane helix</keyword>
<dbReference type="GO" id="GO:0006457">
    <property type="term" value="P:protein folding"/>
    <property type="evidence" value="ECO:0007669"/>
    <property type="project" value="InterPro"/>
</dbReference>
<dbReference type="RefSeq" id="WP_049258464.1">
    <property type="nucleotide sequence ID" value="NZ_JBHRNP010000015.1"/>
</dbReference>
<dbReference type="InterPro" id="IPR023380">
    <property type="entry name" value="DsbB-like_sf"/>
</dbReference>
<accession>A0A1A9RG14</accession>
<evidence type="ECO:0000256" key="4">
    <source>
        <dbReference type="ARBA" id="ARBA00022989"/>
    </source>
</evidence>
<dbReference type="OrthoDB" id="3711263at2"/>
<dbReference type="GO" id="GO:0015035">
    <property type="term" value="F:protein-disulfide reductase activity"/>
    <property type="evidence" value="ECO:0007669"/>
    <property type="project" value="InterPro"/>
</dbReference>
<organism evidence="6 7">
    <name type="scientific">Eikenella corrodens</name>
    <dbReference type="NCBI Taxonomy" id="539"/>
    <lineage>
        <taxon>Bacteria</taxon>
        <taxon>Pseudomonadati</taxon>
        <taxon>Pseudomonadota</taxon>
        <taxon>Betaproteobacteria</taxon>
        <taxon>Neisseriales</taxon>
        <taxon>Neisseriaceae</taxon>
        <taxon>Eikenella</taxon>
    </lineage>
</organism>
<dbReference type="PANTHER" id="PTHR36570:SF3">
    <property type="entry name" value="DISULFIDE BOND FORMATION PROTEIN B"/>
    <property type="match status" value="1"/>
</dbReference>
<reference evidence="7" key="1">
    <citation type="submission" date="2016-05" db="EMBL/GenBank/DDBJ databases">
        <title>Draft genome of Corynebacterium afermentans subsp. afermentans LCDC 88199T.</title>
        <authorList>
            <person name="Bernier A.-M."/>
            <person name="Bernard K."/>
        </authorList>
    </citation>
    <scope>NUCLEOTIDE SEQUENCE [LARGE SCALE GENOMIC DNA]</scope>
    <source>
        <strain evidence="7">NML04-0072</strain>
    </source>
</reference>
<protein>
    <submittedName>
        <fullName evidence="6">Disulfide bond formation protein DsbB</fullName>
    </submittedName>
</protein>
<evidence type="ECO:0000256" key="3">
    <source>
        <dbReference type="ARBA" id="ARBA00022692"/>
    </source>
</evidence>
<dbReference type="InterPro" id="IPR050183">
    <property type="entry name" value="DsbB"/>
</dbReference>
<dbReference type="Pfam" id="PF02600">
    <property type="entry name" value="DsbB"/>
    <property type="match status" value="1"/>
</dbReference>
<dbReference type="SUPFAM" id="SSF158442">
    <property type="entry name" value="DsbB-like"/>
    <property type="match status" value="1"/>
</dbReference>
<dbReference type="Proteomes" id="UP000077589">
    <property type="component" value="Unassembled WGS sequence"/>
</dbReference>
<dbReference type="PANTHER" id="PTHR36570">
    <property type="entry name" value="DISULFIDE BOND FORMATION PROTEIN B"/>
    <property type="match status" value="1"/>
</dbReference>
<gene>
    <name evidence="6" type="ORF">A7P90_09155</name>
</gene>